<evidence type="ECO:0000313" key="3">
    <source>
        <dbReference type="Proteomes" id="UP000000663"/>
    </source>
</evidence>
<dbReference type="eggNOG" id="arCOG00442">
    <property type="taxonomic scope" value="Archaea"/>
</dbReference>
<dbReference type="PATRIC" id="fig|351160.9.peg.570"/>
<dbReference type="PANTHER" id="PTHR36846">
    <property type="entry name" value="PROTEIN VIAA"/>
    <property type="match status" value="1"/>
</dbReference>
<sequence>MAIVNKYAEPEIREVLAMPGIRETLAMPHAISREAREALAILLARELVLGETYETLDPGSAGLSAGPALRLLNAARYTEAWVRLKSLSAKSRVIGLLAMKAVLEAILETFDEIYDGRTPSDVQKALLEYRMMLVELSGLYGRKPGASRKEGTSHADLRSEDSKARAVNDILYRRLVPRLDDAVEELADSADPLELMSLLAGGRGWDYAMIEQHKDDLYNIKRYSDIVRRNPDLMKLIEDLGRSSEGLDTGSGKVLHSGRLEVHSIVTSSDLYYLLPSELIKLQDSILQYLFFARWIEGKLLTYHLTDPGKSDTGDCKRKGPVIALVDTSGSMDGIPGILARAVTLATVRMFLQRGRKIRVVLFSSVGQLDEIDLPEGSTPGFLEFLRSSFGGGTDFNTALKAGLGALKARQYASADIMFVTDGMSRITDEALIEDWRRLKEASGSQIFTVIVGNDQAGGLEDISDRVYILGGKRFQI</sequence>
<dbReference type="GeneID" id="5145441"/>
<dbReference type="STRING" id="351160.RCIX2664"/>
<proteinExistence type="predicted"/>
<dbReference type="OrthoDB" id="64524at2157"/>
<dbReference type="SUPFAM" id="SSF53300">
    <property type="entry name" value="vWA-like"/>
    <property type="match status" value="1"/>
</dbReference>
<dbReference type="Pfam" id="PF13519">
    <property type="entry name" value="VWA_2"/>
    <property type="match status" value="1"/>
</dbReference>
<dbReference type="InterPro" id="IPR036465">
    <property type="entry name" value="vWFA_dom_sf"/>
</dbReference>
<evidence type="ECO:0000259" key="1">
    <source>
        <dbReference type="Pfam" id="PF13519"/>
    </source>
</evidence>
<dbReference type="RefSeq" id="WP_012034874.1">
    <property type="nucleotide sequence ID" value="NC_009464.1"/>
</dbReference>
<dbReference type="Gene3D" id="3.40.50.410">
    <property type="entry name" value="von Willebrand factor, type A domain"/>
    <property type="match status" value="1"/>
</dbReference>
<protein>
    <recommendedName>
        <fullName evidence="1">VWFA domain-containing protein</fullName>
    </recommendedName>
</protein>
<evidence type="ECO:0000313" key="2">
    <source>
        <dbReference type="EMBL" id="CAJ37711.1"/>
    </source>
</evidence>
<dbReference type="Proteomes" id="UP000000663">
    <property type="component" value="Chromosome"/>
</dbReference>
<organism evidence="2 3">
    <name type="scientific">Methanocella arvoryzae (strain DSM 22066 / NBRC 105507 / MRE50)</name>
    <dbReference type="NCBI Taxonomy" id="351160"/>
    <lineage>
        <taxon>Archaea</taxon>
        <taxon>Methanobacteriati</taxon>
        <taxon>Methanobacteriota</taxon>
        <taxon>Stenosarchaea group</taxon>
        <taxon>Methanomicrobia</taxon>
        <taxon>Methanocellales</taxon>
        <taxon>Methanocellaceae</taxon>
        <taxon>Methanocella</taxon>
    </lineage>
</organism>
<name>Q0W1N2_METAR</name>
<dbReference type="KEGG" id="rci:RCIX2664"/>
<dbReference type="GO" id="GO:0005829">
    <property type="term" value="C:cytosol"/>
    <property type="evidence" value="ECO:0007669"/>
    <property type="project" value="TreeGrafter"/>
</dbReference>
<dbReference type="PANTHER" id="PTHR36846:SF1">
    <property type="entry name" value="PROTEIN VIAA"/>
    <property type="match status" value="1"/>
</dbReference>
<accession>Q0W1N2</accession>
<dbReference type="EMBL" id="AM114193">
    <property type="protein sequence ID" value="CAJ37711.1"/>
    <property type="molecule type" value="Genomic_DNA"/>
</dbReference>
<reference evidence="2 3" key="1">
    <citation type="journal article" date="2006" name="Science">
        <title>Genome of rice cluster I archaea -- the key methane producers in the rice rhizosphere.</title>
        <authorList>
            <person name="Erkel C."/>
            <person name="Kube M."/>
            <person name="Reinhardt R."/>
            <person name="Liesack W."/>
        </authorList>
    </citation>
    <scope>NUCLEOTIDE SEQUENCE [LARGE SCALE GENOMIC DNA]</scope>
    <source>
        <strain evidence="3">DSM 22066 / NBRC 105507 / MRE50</strain>
    </source>
</reference>
<dbReference type="InterPro" id="IPR002035">
    <property type="entry name" value="VWF_A"/>
</dbReference>
<gene>
    <name evidence="2" type="ORF">RCIX2664</name>
</gene>
<keyword evidence="3" id="KW-1185">Reference proteome</keyword>
<feature type="domain" description="VWFA" evidence="1">
    <location>
        <begin position="322"/>
        <end position="423"/>
    </location>
</feature>
<dbReference type="AlphaFoldDB" id="Q0W1N2"/>